<dbReference type="InterPro" id="IPR036097">
    <property type="entry name" value="HisK_dim/P_sf"/>
</dbReference>
<evidence type="ECO:0000256" key="2">
    <source>
        <dbReference type="ARBA" id="ARBA00012438"/>
    </source>
</evidence>
<dbReference type="SUPFAM" id="SSF52172">
    <property type="entry name" value="CheY-like"/>
    <property type="match status" value="1"/>
</dbReference>
<dbReference type="Pfam" id="PF00512">
    <property type="entry name" value="HisKA"/>
    <property type="match status" value="1"/>
</dbReference>
<dbReference type="CDD" id="cd00082">
    <property type="entry name" value="HisKA"/>
    <property type="match status" value="1"/>
</dbReference>
<dbReference type="SMART" id="SM00448">
    <property type="entry name" value="REC"/>
    <property type="match status" value="1"/>
</dbReference>
<feature type="transmembrane region" description="Helical" evidence="10">
    <location>
        <begin position="214"/>
        <end position="235"/>
    </location>
</feature>
<evidence type="ECO:0000256" key="4">
    <source>
        <dbReference type="ARBA" id="ARBA00022679"/>
    </source>
</evidence>
<dbReference type="PROSITE" id="PS50113">
    <property type="entry name" value="PAC"/>
    <property type="match status" value="1"/>
</dbReference>
<dbReference type="PROSITE" id="PS50109">
    <property type="entry name" value="HIS_KIN"/>
    <property type="match status" value="1"/>
</dbReference>
<dbReference type="PANTHER" id="PTHR43065">
    <property type="entry name" value="SENSOR HISTIDINE KINASE"/>
    <property type="match status" value="1"/>
</dbReference>
<accession>A0ABT3T6A2</accession>
<dbReference type="SUPFAM" id="SSF55785">
    <property type="entry name" value="PYP-like sensor domain (PAS domain)"/>
    <property type="match status" value="1"/>
</dbReference>
<proteinExistence type="predicted"/>
<evidence type="ECO:0000256" key="9">
    <source>
        <dbReference type="PROSITE-ProRule" id="PRU00169"/>
    </source>
</evidence>
<dbReference type="CDD" id="cd00130">
    <property type="entry name" value="PAS"/>
    <property type="match status" value="1"/>
</dbReference>
<dbReference type="InterPro" id="IPR000700">
    <property type="entry name" value="PAS-assoc_C"/>
</dbReference>
<comment type="caution">
    <text evidence="15">The sequence shown here is derived from an EMBL/GenBank/DDBJ whole genome shotgun (WGS) entry which is preliminary data.</text>
</comment>
<dbReference type="Pfam" id="PF00989">
    <property type="entry name" value="PAS"/>
    <property type="match status" value="1"/>
</dbReference>
<evidence type="ECO:0000256" key="1">
    <source>
        <dbReference type="ARBA" id="ARBA00000085"/>
    </source>
</evidence>
<dbReference type="Pfam" id="PF05227">
    <property type="entry name" value="CHASE3"/>
    <property type="match status" value="1"/>
</dbReference>
<evidence type="ECO:0000256" key="3">
    <source>
        <dbReference type="ARBA" id="ARBA00022553"/>
    </source>
</evidence>
<feature type="transmembrane region" description="Helical" evidence="10">
    <location>
        <begin position="43"/>
        <end position="63"/>
    </location>
</feature>
<keyword evidence="6" id="KW-0418">Kinase</keyword>
<evidence type="ECO:0000313" key="16">
    <source>
        <dbReference type="Proteomes" id="UP001143304"/>
    </source>
</evidence>
<feature type="modified residue" description="4-aspartylphosphate" evidence="9">
    <location>
        <position position="690"/>
    </location>
</feature>
<feature type="domain" description="PAS" evidence="13">
    <location>
        <begin position="254"/>
        <end position="312"/>
    </location>
</feature>
<name>A0ABT3T6A2_9GAMM</name>
<dbReference type="Proteomes" id="UP001143304">
    <property type="component" value="Unassembled WGS sequence"/>
</dbReference>
<protein>
    <recommendedName>
        <fullName evidence="2">histidine kinase</fullName>
        <ecNumber evidence="2">2.7.13.3</ecNumber>
    </recommendedName>
</protein>
<dbReference type="Gene3D" id="3.30.450.20">
    <property type="entry name" value="PAS domain"/>
    <property type="match status" value="1"/>
</dbReference>
<dbReference type="SMART" id="SM00091">
    <property type="entry name" value="PAS"/>
    <property type="match status" value="1"/>
</dbReference>
<dbReference type="PROSITE" id="PS50110">
    <property type="entry name" value="RESPONSE_REGULATORY"/>
    <property type="match status" value="1"/>
</dbReference>
<dbReference type="PROSITE" id="PS50112">
    <property type="entry name" value="PAS"/>
    <property type="match status" value="1"/>
</dbReference>
<keyword evidence="7" id="KW-0067">ATP-binding</keyword>
<dbReference type="InterPro" id="IPR013767">
    <property type="entry name" value="PAS_fold"/>
</dbReference>
<evidence type="ECO:0000256" key="5">
    <source>
        <dbReference type="ARBA" id="ARBA00022741"/>
    </source>
</evidence>
<keyword evidence="10" id="KW-1133">Transmembrane helix</keyword>
<dbReference type="InterPro" id="IPR003594">
    <property type="entry name" value="HATPase_dom"/>
</dbReference>
<dbReference type="NCBIfam" id="TIGR00229">
    <property type="entry name" value="sensory_box"/>
    <property type="match status" value="1"/>
</dbReference>
<keyword evidence="16" id="KW-1185">Reference proteome</keyword>
<sequence length="766" mass="84389">MRDPAQNFCILQRQRMVLSRPTSSGKSHLRGAMPLSSIRTTSIRGIALLFAVLLAFLAIRVWVSEESNNAAQWVTHTQEVEKTLRGLLSIIQDAETGQRGYLLTTDTAYLEPYYAARSDIFDEIKQLQTITKEKPLIQENIATLSALAAEKLDELGRTVELHRQGQKKQALAIVKSDKGKLLMDRIRVVIDSMEQREGTLLKERKLYLSQVTRVARIAEIIVFIIFSGVALTVLIQIGRALRSRQLAESKLIENEERTRLILDAAGQGICGIDPQGCIVFANRQACNLLGYTAEELLGTHMHSLLRHSRPDDSTYPKNESPILNAPEHNRTAEVSTEMLCRRDGTSFPVEYVSTSIRDNDKTIGAVVLFSDTTERKRLEEQLRRSQKLEAIGQLSGGIAHDFNNLLGVMMGNAEMLEIELKSGGDPLKFTDGIMKAIEKAASLTQRLLAFSRQQPLSPKPTDIADVIISMEDMLRRTLGATVDLRLDCTEAVHAMVDQGQLENAILNLALNARDAMPSGGVLTIQAHLKTLDEAHTKDHENTEPGEYVEIVVSDTGFGMAPDVVGNIFEPFYTTKKFGEGSGLGLSMVYGFVKQSGGHITVVSEPDIGTSVKVYLRRSLETAESSPKLETEKQLPRGTGRVLVVEDETALREISVETLVSAGYDVVEAEDGIAALRHLESGAGFDLLFTDLILPGAIMGHDIAKRAKEIQSDIKVLYTTGFAENTLTRAGTLQPSAAILHKPYRRKELLESVGVALSDDGYNRSTL</sequence>
<evidence type="ECO:0000313" key="15">
    <source>
        <dbReference type="EMBL" id="MCX2977360.1"/>
    </source>
</evidence>
<dbReference type="Gene3D" id="3.40.50.2300">
    <property type="match status" value="1"/>
</dbReference>
<dbReference type="InterPro" id="IPR000014">
    <property type="entry name" value="PAS"/>
</dbReference>
<dbReference type="Gene3D" id="1.10.287.130">
    <property type="match status" value="1"/>
</dbReference>
<dbReference type="PANTHER" id="PTHR43065:SF46">
    <property type="entry name" value="C4-DICARBOXYLATE TRANSPORT SENSOR PROTEIN DCTB"/>
    <property type="match status" value="1"/>
</dbReference>
<keyword evidence="3 9" id="KW-0597">Phosphoprotein</keyword>
<dbReference type="Pfam" id="PF00072">
    <property type="entry name" value="Response_reg"/>
    <property type="match status" value="1"/>
</dbReference>
<dbReference type="InterPro" id="IPR001789">
    <property type="entry name" value="Sig_transdc_resp-reg_receiver"/>
</dbReference>
<feature type="domain" description="Histidine kinase" evidence="11">
    <location>
        <begin position="397"/>
        <end position="619"/>
    </location>
</feature>
<dbReference type="EMBL" id="SHNO01000001">
    <property type="protein sequence ID" value="MCX2977360.1"/>
    <property type="molecule type" value="Genomic_DNA"/>
</dbReference>
<gene>
    <name evidence="15" type="ORF">EYC82_08335</name>
</gene>
<evidence type="ECO:0000256" key="10">
    <source>
        <dbReference type="SAM" id="Phobius"/>
    </source>
</evidence>
<dbReference type="CDD" id="cd19410">
    <property type="entry name" value="HK9-like_sensor"/>
    <property type="match status" value="1"/>
</dbReference>
<keyword evidence="8" id="KW-0902">Two-component regulatory system</keyword>
<evidence type="ECO:0000259" key="13">
    <source>
        <dbReference type="PROSITE" id="PS50112"/>
    </source>
</evidence>
<dbReference type="Pfam" id="PF02518">
    <property type="entry name" value="HATPase_c"/>
    <property type="match status" value="1"/>
</dbReference>
<evidence type="ECO:0000256" key="8">
    <source>
        <dbReference type="ARBA" id="ARBA00023012"/>
    </source>
</evidence>
<dbReference type="InterPro" id="IPR004358">
    <property type="entry name" value="Sig_transdc_His_kin-like_C"/>
</dbReference>
<dbReference type="InterPro" id="IPR011006">
    <property type="entry name" value="CheY-like_superfamily"/>
</dbReference>
<comment type="catalytic activity">
    <reaction evidence="1">
        <text>ATP + protein L-histidine = ADP + protein N-phospho-L-histidine.</text>
        <dbReference type="EC" id="2.7.13.3"/>
    </reaction>
</comment>
<evidence type="ECO:0000259" key="14">
    <source>
        <dbReference type="PROSITE" id="PS50113"/>
    </source>
</evidence>
<keyword evidence="4" id="KW-0808">Transferase</keyword>
<dbReference type="InterPro" id="IPR005467">
    <property type="entry name" value="His_kinase_dom"/>
</dbReference>
<keyword evidence="10" id="KW-0812">Transmembrane</keyword>
<feature type="domain" description="PAC" evidence="14">
    <location>
        <begin position="330"/>
        <end position="384"/>
    </location>
</feature>
<dbReference type="InterPro" id="IPR035965">
    <property type="entry name" value="PAS-like_dom_sf"/>
</dbReference>
<evidence type="ECO:0000256" key="6">
    <source>
        <dbReference type="ARBA" id="ARBA00022777"/>
    </source>
</evidence>
<dbReference type="SMART" id="SM00387">
    <property type="entry name" value="HATPase_c"/>
    <property type="match status" value="1"/>
</dbReference>
<evidence type="ECO:0000259" key="11">
    <source>
        <dbReference type="PROSITE" id="PS50109"/>
    </source>
</evidence>
<dbReference type="PRINTS" id="PR00344">
    <property type="entry name" value="BCTRLSENSOR"/>
</dbReference>
<dbReference type="InterPro" id="IPR036890">
    <property type="entry name" value="HATPase_C_sf"/>
</dbReference>
<dbReference type="SMART" id="SM00388">
    <property type="entry name" value="HisKA"/>
    <property type="match status" value="1"/>
</dbReference>
<evidence type="ECO:0000256" key="7">
    <source>
        <dbReference type="ARBA" id="ARBA00022840"/>
    </source>
</evidence>
<dbReference type="Gene3D" id="3.30.565.10">
    <property type="entry name" value="Histidine kinase-like ATPase, C-terminal domain"/>
    <property type="match status" value="1"/>
</dbReference>
<keyword evidence="5" id="KW-0547">Nucleotide-binding</keyword>
<dbReference type="InterPro" id="IPR007891">
    <property type="entry name" value="CHASE3"/>
</dbReference>
<organism evidence="15 16">
    <name type="scientific">Candidatus Marimicrobium litorale</name>
    <dbReference type="NCBI Taxonomy" id="2518991"/>
    <lineage>
        <taxon>Bacteria</taxon>
        <taxon>Pseudomonadati</taxon>
        <taxon>Pseudomonadota</taxon>
        <taxon>Gammaproteobacteria</taxon>
        <taxon>Cellvibrionales</taxon>
        <taxon>Halieaceae</taxon>
        <taxon>Marimicrobium</taxon>
    </lineage>
</organism>
<dbReference type="InterPro" id="IPR003661">
    <property type="entry name" value="HisK_dim/P_dom"/>
</dbReference>
<evidence type="ECO:0000259" key="12">
    <source>
        <dbReference type="PROSITE" id="PS50110"/>
    </source>
</evidence>
<feature type="domain" description="Response regulatory" evidence="12">
    <location>
        <begin position="640"/>
        <end position="756"/>
    </location>
</feature>
<reference evidence="15" key="1">
    <citation type="submission" date="2019-02" db="EMBL/GenBank/DDBJ databases">
        <authorList>
            <person name="Li S.-H."/>
        </authorList>
    </citation>
    <scope>NUCLEOTIDE SEQUENCE</scope>
    <source>
        <strain evidence="15">IMCC11814</strain>
    </source>
</reference>
<keyword evidence="10" id="KW-0472">Membrane</keyword>
<dbReference type="EC" id="2.7.13.3" evidence="2"/>
<dbReference type="SUPFAM" id="SSF47384">
    <property type="entry name" value="Homodimeric domain of signal transducing histidine kinase"/>
    <property type="match status" value="1"/>
</dbReference>
<dbReference type="SUPFAM" id="SSF55874">
    <property type="entry name" value="ATPase domain of HSP90 chaperone/DNA topoisomerase II/histidine kinase"/>
    <property type="match status" value="1"/>
</dbReference>